<dbReference type="Proteomes" id="UP000177117">
    <property type="component" value="Unassembled WGS sequence"/>
</dbReference>
<keyword evidence="1" id="KW-0472">Membrane</keyword>
<feature type="transmembrane region" description="Helical" evidence="1">
    <location>
        <begin position="45"/>
        <end position="69"/>
    </location>
</feature>
<keyword evidence="1" id="KW-0812">Transmembrane</keyword>
<dbReference type="EMBL" id="MGJD01000005">
    <property type="protein sequence ID" value="OGN01496.1"/>
    <property type="molecule type" value="Genomic_DNA"/>
</dbReference>
<evidence type="ECO:0000313" key="2">
    <source>
        <dbReference type="EMBL" id="OGN01496.1"/>
    </source>
</evidence>
<feature type="transmembrane region" description="Helical" evidence="1">
    <location>
        <begin position="89"/>
        <end position="109"/>
    </location>
</feature>
<gene>
    <name evidence="2" type="ORF">A2650_03960</name>
</gene>
<protein>
    <submittedName>
        <fullName evidence="2">Uncharacterized protein</fullName>
    </submittedName>
</protein>
<name>A0A1F8ENA7_9BACT</name>
<evidence type="ECO:0000256" key="1">
    <source>
        <dbReference type="SAM" id="Phobius"/>
    </source>
</evidence>
<dbReference type="Pfam" id="PF18895">
    <property type="entry name" value="T4SS_pilin"/>
    <property type="match status" value="1"/>
</dbReference>
<accession>A0A1F8ENA7</accession>
<evidence type="ECO:0000313" key="3">
    <source>
        <dbReference type="Proteomes" id="UP000177117"/>
    </source>
</evidence>
<dbReference type="AlphaFoldDB" id="A0A1F8ENA7"/>
<proteinExistence type="predicted"/>
<comment type="caution">
    <text evidence="2">The sequence shown here is derived from an EMBL/GenBank/DDBJ whole genome shotgun (WGS) entry which is preliminary data.</text>
</comment>
<keyword evidence="1" id="KW-1133">Transmembrane helix</keyword>
<reference evidence="2 3" key="1">
    <citation type="journal article" date="2016" name="Nat. Commun.">
        <title>Thousands of microbial genomes shed light on interconnected biogeochemical processes in an aquifer system.</title>
        <authorList>
            <person name="Anantharaman K."/>
            <person name="Brown C.T."/>
            <person name="Hug L.A."/>
            <person name="Sharon I."/>
            <person name="Castelle C.J."/>
            <person name="Probst A.J."/>
            <person name="Thomas B.C."/>
            <person name="Singh A."/>
            <person name="Wilkins M.J."/>
            <person name="Karaoz U."/>
            <person name="Brodie E.L."/>
            <person name="Williams K.H."/>
            <person name="Hubbard S.S."/>
            <person name="Banfield J.F."/>
        </authorList>
    </citation>
    <scope>NUCLEOTIDE SEQUENCE [LARGE SCALE GENOMIC DNA]</scope>
</reference>
<organism evidence="2 3">
    <name type="scientific">Candidatus Yanofskybacteria bacterium RIFCSPHIGHO2_01_FULL_41_53</name>
    <dbReference type="NCBI Taxonomy" id="1802663"/>
    <lineage>
        <taxon>Bacteria</taxon>
        <taxon>Candidatus Yanofskyibacteriota</taxon>
    </lineage>
</organism>
<sequence>MKKYYTLSPLFYLFSANYVLAQSSIQIPTGRALTLTDLLDLGQNLGGFLMIAGSILAGIAIIASGIMYLTSGSNTQRLASAKGTLKAGVIGALIIFGAGLIINTVKIFAQDPLKFFQ</sequence>
<dbReference type="InterPro" id="IPR043993">
    <property type="entry name" value="T4SS_pilin"/>
</dbReference>